<comment type="similarity">
    <text evidence="1">Belongs to the TfdA dioxygenase family.</text>
</comment>
<evidence type="ECO:0000256" key="3">
    <source>
        <dbReference type="ARBA" id="ARBA00022964"/>
    </source>
</evidence>
<dbReference type="InterPro" id="IPR042098">
    <property type="entry name" value="TauD-like_sf"/>
</dbReference>
<dbReference type="GO" id="GO:0046872">
    <property type="term" value="F:metal ion binding"/>
    <property type="evidence" value="ECO:0007669"/>
    <property type="project" value="UniProtKB-KW"/>
</dbReference>
<dbReference type="EMBL" id="VOSW01000054">
    <property type="protein sequence ID" value="KAE8756974.1"/>
    <property type="molecule type" value="Genomic_DNA"/>
</dbReference>
<dbReference type="GO" id="GO:0005737">
    <property type="term" value="C:cytoplasm"/>
    <property type="evidence" value="ECO:0007669"/>
    <property type="project" value="TreeGrafter"/>
</dbReference>
<dbReference type="Pfam" id="PF02668">
    <property type="entry name" value="TauD"/>
    <property type="match status" value="1"/>
</dbReference>
<sequence length="294" mass="33288">MNDYGLSAIEAWNSRPRRHYETISVKPLTHTIGAEIGGVDLSTELSDQQFDEIRHAWLENLVVIFRDQQMTPEQHKRLGRRFGALHVHPLNAVKPGKDPEIFEVKAGKHSRSVAGEGWHTDVSCDAEPPMGSMLYVTQMPEGGIGGDTMFANMYLAYDMLSDRLKSLLEGMTAIHDGAIPYVGNYKHKAPEGGFPTAEHPIVVRHPETGRKLLFVNRGFTSRIVQLTSYESRCVLEMLYRMIELTPPLVCRIPWTLNSMVFWDNRCTQHHAVWDYYPLNRYGQRVTIAGQAPGV</sequence>
<evidence type="ECO:0000256" key="4">
    <source>
        <dbReference type="ARBA" id="ARBA00023002"/>
    </source>
</evidence>
<keyword evidence="2" id="KW-0479">Metal-binding</keyword>
<dbReference type="OrthoDB" id="581608at2"/>
<gene>
    <name evidence="7" type="ORF">FSO04_26415</name>
</gene>
<name>A0A6N6WB62_9BURK</name>
<dbReference type="SUPFAM" id="SSF51197">
    <property type="entry name" value="Clavaminate synthase-like"/>
    <property type="match status" value="1"/>
</dbReference>
<evidence type="ECO:0000256" key="2">
    <source>
        <dbReference type="ARBA" id="ARBA00022723"/>
    </source>
</evidence>
<evidence type="ECO:0000313" key="8">
    <source>
        <dbReference type="Proteomes" id="UP000463700"/>
    </source>
</evidence>
<dbReference type="PANTHER" id="PTHR30468:SF1">
    <property type="entry name" value="ALPHA-KETOGLUTARATE-DEPENDENT SULFONATE DIOXYGENASE"/>
    <property type="match status" value="1"/>
</dbReference>
<dbReference type="InterPro" id="IPR051323">
    <property type="entry name" value="AtsK-like"/>
</dbReference>
<accession>A0A6N6WB62</accession>
<protein>
    <submittedName>
        <fullName evidence="7">Taurine dioxygenase</fullName>
    </submittedName>
</protein>
<reference evidence="7 8" key="1">
    <citation type="journal article" date="2020" name="Int. J. Syst. Evol. Microbiol.">
        <title>Paraburkholderia madseniana sp. nov., a phenolic acid-degrading bacterium isolated from acidic forest soil.</title>
        <authorList>
            <person name="Wilhelm R.C."/>
            <person name="Murphy S.J.L."/>
            <person name="Feriancek N.M."/>
            <person name="Karasz D.C."/>
            <person name="DeRito C.M."/>
            <person name="Newman J.D."/>
            <person name="Buckley D.H."/>
        </authorList>
    </citation>
    <scope>NUCLEOTIDE SEQUENCE [LARGE SCALE GENOMIC DNA]</scope>
    <source>
        <strain evidence="7 8">RP11</strain>
    </source>
</reference>
<proteinExistence type="inferred from homology"/>
<keyword evidence="5" id="KW-0408">Iron</keyword>
<dbReference type="InterPro" id="IPR003819">
    <property type="entry name" value="TauD/TfdA-like"/>
</dbReference>
<dbReference type="GO" id="GO:0000908">
    <property type="term" value="F:taurine dioxygenase activity"/>
    <property type="evidence" value="ECO:0007669"/>
    <property type="project" value="TreeGrafter"/>
</dbReference>
<dbReference type="RefSeq" id="WP_154564053.1">
    <property type="nucleotide sequence ID" value="NZ_JAMXWG010000035.1"/>
</dbReference>
<dbReference type="PANTHER" id="PTHR30468">
    <property type="entry name" value="ALPHA-KETOGLUTARATE-DEPENDENT SULFONATE DIOXYGENASE"/>
    <property type="match status" value="1"/>
</dbReference>
<dbReference type="AlphaFoldDB" id="A0A6N6WB62"/>
<dbReference type="Gene3D" id="3.60.130.10">
    <property type="entry name" value="Clavaminate synthase-like"/>
    <property type="match status" value="1"/>
</dbReference>
<evidence type="ECO:0000313" key="7">
    <source>
        <dbReference type="EMBL" id="KAE8756974.1"/>
    </source>
</evidence>
<keyword evidence="3 7" id="KW-0223">Dioxygenase</keyword>
<comment type="caution">
    <text evidence="7">The sequence shown here is derived from an EMBL/GenBank/DDBJ whole genome shotgun (WGS) entry which is preliminary data.</text>
</comment>
<feature type="domain" description="TauD/TfdA-like" evidence="6">
    <location>
        <begin position="25"/>
        <end position="286"/>
    </location>
</feature>
<evidence type="ECO:0000256" key="1">
    <source>
        <dbReference type="ARBA" id="ARBA00005896"/>
    </source>
</evidence>
<keyword evidence="4" id="KW-0560">Oxidoreductase</keyword>
<evidence type="ECO:0000256" key="5">
    <source>
        <dbReference type="ARBA" id="ARBA00023004"/>
    </source>
</evidence>
<dbReference type="GO" id="GO:0006790">
    <property type="term" value="P:sulfur compound metabolic process"/>
    <property type="evidence" value="ECO:0007669"/>
    <property type="project" value="TreeGrafter"/>
</dbReference>
<dbReference type="Proteomes" id="UP000463700">
    <property type="component" value="Unassembled WGS sequence"/>
</dbReference>
<organism evidence="7 8">
    <name type="scientific">Paraburkholderia madseniana</name>
    <dbReference type="NCBI Taxonomy" id="2599607"/>
    <lineage>
        <taxon>Bacteria</taxon>
        <taxon>Pseudomonadati</taxon>
        <taxon>Pseudomonadota</taxon>
        <taxon>Betaproteobacteria</taxon>
        <taxon>Burkholderiales</taxon>
        <taxon>Burkholderiaceae</taxon>
        <taxon>Paraburkholderia</taxon>
    </lineage>
</organism>
<evidence type="ECO:0000259" key="6">
    <source>
        <dbReference type="Pfam" id="PF02668"/>
    </source>
</evidence>